<evidence type="ECO:0000256" key="2">
    <source>
        <dbReference type="ARBA" id="ARBA00004245"/>
    </source>
</evidence>
<keyword evidence="4" id="KW-0547">Nucleotide-binding</keyword>
<dbReference type="Proteomes" id="UP000828390">
    <property type="component" value="Unassembled WGS sequence"/>
</dbReference>
<protein>
    <recommendedName>
        <fullName evidence="10">Actin</fullName>
    </recommendedName>
</protein>
<keyword evidence="6" id="KW-0206">Cytoskeleton</keyword>
<dbReference type="PANTHER" id="PTHR11937">
    <property type="entry name" value="ACTIN"/>
    <property type="match status" value="1"/>
</dbReference>
<dbReference type="PRINTS" id="PR00190">
    <property type="entry name" value="ACTIN"/>
</dbReference>
<dbReference type="Gene3D" id="3.90.640.10">
    <property type="entry name" value="Actin, Chain A, domain 4"/>
    <property type="match status" value="1"/>
</dbReference>
<dbReference type="FunFam" id="3.90.640.10:FF:000047">
    <property type="entry name" value="Actin, alpha skeletal muscle"/>
    <property type="match status" value="1"/>
</dbReference>
<evidence type="ECO:0000313" key="9">
    <source>
        <dbReference type="Proteomes" id="UP000828390"/>
    </source>
</evidence>
<dbReference type="Gene3D" id="3.30.420.40">
    <property type="match status" value="2"/>
</dbReference>
<evidence type="ECO:0000256" key="5">
    <source>
        <dbReference type="ARBA" id="ARBA00022840"/>
    </source>
</evidence>
<keyword evidence="3" id="KW-0963">Cytoplasm</keyword>
<comment type="similarity">
    <text evidence="7">Belongs to the actin family.</text>
</comment>
<gene>
    <name evidence="8" type="ORF">DPMN_089299</name>
</gene>
<dbReference type="FunFam" id="3.30.420.40:FF:000148">
    <property type="entry name" value="Actin, alpha skeletal muscle"/>
    <property type="match status" value="1"/>
</dbReference>
<keyword evidence="5" id="KW-0067">ATP-binding</keyword>
<dbReference type="Pfam" id="PF00022">
    <property type="entry name" value="Actin"/>
    <property type="match status" value="1"/>
</dbReference>
<keyword evidence="9" id="KW-1185">Reference proteome</keyword>
<reference evidence="8" key="1">
    <citation type="journal article" date="2019" name="bioRxiv">
        <title>The Genome of the Zebra Mussel, Dreissena polymorpha: A Resource for Invasive Species Research.</title>
        <authorList>
            <person name="McCartney M.A."/>
            <person name="Auch B."/>
            <person name="Kono T."/>
            <person name="Mallez S."/>
            <person name="Zhang Y."/>
            <person name="Obille A."/>
            <person name="Becker A."/>
            <person name="Abrahante J.E."/>
            <person name="Garbe J."/>
            <person name="Badalamenti J.P."/>
            <person name="Herman A."/>
            <person name="Mangelson H."/>
            <person name="Liachko I."/>
            <person name="Sullivan S."/>
            <person name="Sone E.D."/>
            <person name="Koren S."/>
            <person name="Silverstein K.A.T."/>
            <person name="Beckman K.B."/>
            <person name="Gohl D.M."/>
        </authorList>
    </citation>
    <scope>NUCLEOTIDE SEQUENCE</scope>
    <source>
        <strain evidence="8">Duluth1</strain>
        <tissue evidence="8">Whole animal</tissue>
    </source>
</reference>
<name>A0A9D4QXY2_DREPO</name>
<dbReference type="AlphaFoldDB" id="A0A9D4QXY2"/>
<organism evidence="8 9">
    <name type="scientific">Dreissena polymorpha</name>
    <name type="common">Zebra mussel</name>
    <name type="synonym">Mytilus polymorpha</name>
    <dbReference type="NCBI Taxonomy" id="45954"/>
    <lineage>
        <taxon>Eukaryota</taxon>
        <taxon>Metazoa</taxon>
        <taxon>Spiralia</taxon>
        <taxon>Lophotrochozoa</taxon>
        <taxon>Mollusca</taxon>
        <taxon>Bivalvia</taxon>
        <taxon>Autobranchia</taxon>
        <taxon>Heteroconchia</taxon>
        <taxon>Euheterodonta</taxon>
        <taxon>Imparidentia</taxon>
        <taxon>Neoheterodontei</taxon>
        <taxon>Myida</taxon>
        <taxon>Dreissenoidea</taxon>
        <taxon>Dreissenidae</taxon>
        <taxon>Dreissena</taxon>
    </lineage>
</organism>
<evidence type="ECO:0000256" key="3">
    <source>
        <dbReference type="ARBA" id="ARBA00022490"/>
    </source>
</evidence>
<dbReference type="FunFam" id="3.30.420.40:FF:000058">
    <property type="entry name" value="Putative actin-related protein 5"/>
    <property type="match status" value="1"/>
</dbReference>
<evidence type="ECO:0000256" key="4">
    <source>
        <dbReference type="ARBA" id="ARBA00022741"/>
    </source>
</evidence>
<evidence type="ECO:0000256" key="7">
    <source>
        <dbReference type="RuleBase" id="RU000487"/>
    </source>
</evidence>
<dbReference type="InterPro" id="IPR043129">
    <property type="entry name" value="ATPase_NBD"/>
</dbReference>
<reference evidence="8" key="2">
    <citation type="submission" date="2020-11" db="EMBL/GenBank/DDBJ databases">
        <authorList>
            <person name="McCartney M.A."/>
            <person name="Auch B."/>
            <person name="Kono T."/>
            <person name="Mallez S."/>
            <person name="Becker A."/>
            <person name="Gohl D.M."/>
            <person name="Silverstein K.A.T."/>
            <person name="Koren S."/>
            <person name="Bechman K.B."/>
            <person name="Herman A."/>
            <person name="Abrahante J.E."/>
            <person name="Garbe J."/>
        </authorList>
    </citation>
    <scope>NUCLEOTIDE SEQUENCE</scope>
    <source>
        <strain evidence="8">Duluth1</strain>
        <tissue evidence="8">Whole animal</tissue>
    </source>
</reference>
<evidence type="ECO:0008006" key="10">
    <source>
        <dbReference type="Google" id="ProtNLM"/>
    </source>
</evidence>
<dbReference type="InterPro" id="IPR004001">
    <property type="entry name" value="Actin_CS"/>
</dbReference>
<proteinExistence type="inferred from homology"/>
<dbReference type="EMBL" id="JAIWYP010000003">
    <property type="protein sequence ID" value="KAH3846988.1"/>
    <property type="molecule type" value="Genomic_DNA"/>
</dbReference>
<comment type="function">
    <text evidence="1">Actins are highly conserved proteins that are involved in various types of cell motility and are ubiquitously expressed in all eukaryotic cells.</text>
</comment>
<dbReference type="PROSITE" id="PS00432">
    <property type="entry name" value="ACTINS_2"/>
    <property type="match status" value="1"/>
</dbReference>
<evidence type="ECO:0000256" key="1">
    <source>
        <dbReference type="ARBA" id="ARBA00003520"/>
    </source>
</evidence>
<dbReference type="SMART" id="SM00268">
    <property type="entry name" value="ACTIN"/>
    <property type="match status" value="1"/>
</dbReference>
<comment type="subcellular location">
    <subcellularLocation>
        <location evidence="2">Cytoplasm</location>
        <location evidence="2">Cytoskeleton</location>
    </subcellularLocation>
</comment>
<dbReference type="SUPFAM" id="SSF53067">
    <property type="entry name" value="Actin-like ATPase domain"/>
    <property type="match status" value="2"/>
</dbReference>
<dbReference type="GO" id="GO:0005856">
    <property type="term" value="C:cytoskeleton"/>
    <property type="evidence" value="ECO:0007669"/>
    <property type="project" value="UniProtKB-SubCell"/>
</dbReference>
<evidence type="ECO:0000313" key="8">
    <source>
        <dbReference type="EMBL" id="KAH3846988.1"/>
    </source>
</evidence>
<evidence type="ECO:0000256" key="6">
    <source>
        <dbReference type="ARBA" id="ARBA00023212"/>
    </source>
</evidence>
<sequence length="438" mass="49248">MSDQVSVEEVTSIVIDSGSGVTRVGFAGDDAPRAAFATILGKPKHDVVMRWPIDHMFVGEHALAERGILSLRRPLERGIVTDWDDMEKIWHHAFYNELRVAPEEHPVLITDPPFNPKLNREKSMEIMFETFRTPASYISMTPVLSLYASGRHCGIVVDVGDGVAHITPIDGVYTWRHAMKRTHVAGSDVTDYLAQLLTERGHYFHTTAERELVREIKEKIGYVALDFEDEMKTAMTSSKLETTYELPDGKVITVGNERFRCAEALFKPHIIGMEQPSISELVYQSIQKTDIHVRKDLYYNIILSGGSTMFPGFAERLTKEMTSLIPPIMRTKVLEPPERKYSVWIGGSILASLSTFASQWISKAEYEEHGPASLHVAAPKSWVIQIQILQRHNLPQTNYICYAGVQGTNSTSTVAGPPRNLSSTRRTLEQLSCRYGDL</sequence>
<dbReference type="InterPro" id="IPR004000">
    <property type="entry name" value="Actin"/>
</dbReference>
<accession>A0A9D4QXY2</accession>
<comment type="caution">
    <text evidence="8">The sequence shown here is derived from an EMBL/GenBank/DDBJ whole genome shotgun (WGS) entry which is preliminary data.</text>
</comment>
<dbReference type="GO" id="GO:0005524">
    <property type="term" value="F:ATP binding"/>
    <property type="evidence" value="ECO:0007669"/>
    <property type="project" value="UniProtKB-KW"/>
</dbReference>